<dbReference type="PANTHER" id="PTHR48069:SF3">
    <property type="entry name" value="DIHYDROFOLATE REDUCTASE"/>
    <property type="match status" value="1"/>
</dbReference>
<proteinExistence type="inferred from homology"/>
<dbReference type="GO" id="GO:0006730">
    <property type="term" value="P:one-carbon metabolic process"/>
    <property type="evidence" value="ECO:0007669"/>
    <property type="project" value="UniProtKB-KW"/>
</dbReference>
<evidence type="ECO:0000259" key="8">
    <source>
        <dbReference type="PROSITE" id="PS51330"/>
    </source>
</evidence>
<evidence type="ECO:0000256" key="7">
    <source>
        <dbReference type="RuleBase" id="RU004474"/>
    </source>
</evidence>
<evidence type="ECO:0000313" key="10">
    <source>
        <dbReference type="Proteomes" id="UP000324748"/>
    </source>
</evidence>
<evidence type="ECO:0000256" key="1">
    <source>
        <dbReference type="ARBA" id="ARBA00004903"/>
    </source>
</evidence>
<comment type="similarity">
    <text evidence="7">Belongs to the dihydrofolate reductase family.</text>
</comment>
<accession>A0A5B0QFA9</accession>
<dbReference type="AlphaFoldDB" id="A0A5B0QFA9"/>
<dbReference type="InterPro" id="IPR001796">
    <property type="entry name" value="DHFR_dom"/>
</dbReference>
<reference evidence="9 10" key="1">
    <citation type="submission" date="2019-05" db="EMBL/GenBank/DDBJ databases">
        <title>Emergence of the Ug99 lineage of the wheat stem rust pathogen through somatic hybridization.</title>
        <authorList>
            <person name="Li F."/>
            <person name="Upadhyaya N.M."/>
            <person name="Sperschneider J."/>
            <person name="Matny O."/>
            <person name="Nguyen-Phuc H."/>
            <person name="Mago R."/>
            <person name="Raley C."/>
            <person name="Miller M.E."/>
            <person name="Silverstein K.A.T."/>
            <person name="Henningsen E."/>
            <person name="Hirsch C.D."/>
            <person name="Visser B."/>
            <person name="Pretorius Z.A."/>
            <person name="Steffenson B.J."/>
            <person name="Schwessinger B."/>
            <person name="Dodds P.N."/>
            <person name="Figueroa M."/>
        </authorList>
    </citation>
    <scope>NUCLEOTIDE SEQUENCE [LARGE SCALE GENOMIC DNA]</scope>
    <source>
        <strain evidence="9">21-0</strain>
    </source>
</reference>
<protein>
    <recommendedName>
        <fullName evidence="3">Dihydrofolate reductase</fullName>
        <ecNumber evidence="2">1.5.1.3</ecNumber>
    </recommendedName>
</protein>
<evidence type="ECO:0000256" key="2">
    <source>
        <dbReference type="ARBA" id="ARBA00012856"/>
    </source>
</evidence>
<dbReference type="EMBL" id="VSWC01000016">
    <property type="protein sequence ID" value="KAA1111835.1"/>
    <property type="molecule type" value="Genomic_DNA"/>
</dbReference>
<dbReference type="GO" id="GO:0046452">
    <property type="term" value="P:dihydrofolate metabolic process"/>
    <property type="evidence" value="ECO:0007669"/>
    <property type="project" value="TreeGrafter"/>
</dbReference>
<name>A0A5B0QFA9_PUCGR</name>
<dbReference type="PROSITE" id="PS51330">
    <property type="entry name" value="DHFR_2"/>
    <property type="match status" value="1"/>
</dbReference>
<dbReference type="GO" id="GO:0046654">
    <property type="term" value="P:tetrahydrofolate biosynthetic process"/>
    <property type="evidence" value="ECO:0007669"/>
    <property type="project" value="UniProtKB-UniPathway"/>
</dbReference>
<gene>
    <name evidence="9" type="primary">DFR1_1</name>
    <name evidence="9" type="ORF">PGT21_013393</name>
</gene>
<dbReference type="Proteomes" id="UP000324748">
    <property type="component" value="Unassembled WGS sequence"/>
</dbReference>
<dbReference type="GO" id="GO:0004146">
    <property type="term" value="F:dihydrofolate reductase activity"/>
    <property type="evidence" value="ECO:0007669"/>
    <property type="project" value="UniProtKB-EC"/>
</dbReference>
<keyword evidence="6" id="KW-0560">Oxidoreductase</keyword>
<dbReference type="EC" id="1.5.1.3" evidence="2"/>
<dbReference type="Pfam" id="PF00186">
    <property type="entry name" value="DHFR_1"/>
    <property type="match status" value="1"/>
</dbReference>
<dbReference type="OrthoDB" id="414698at2759"/>
<evidence type="ECO:0000256" key="3">
    <source>
        <dbReference type="ARBA" id="ARBA00018886"/>
    </source>
</evidence>
<comment type="caution">
    <text evidence="9">The sequence shown here is derived from an EMBL/GenBank/DDBJ whole genome shotgun (WGS) entry which is preliminary data.</text>
</comment>
<dbReference type="PRINTS" id="PR00070">
    <property type="entry name" value="DHFR"/>
</dbReference>
<dbReference type="PANTHER" id="PTHR48069">
    <property type="entry name" value="DIHYDROFOLATE REDUCTASE"/>
    <property type="match status" value="1"/>
</dbReference>
<dbReference type="PROSITE" id="PS00075">
    <property type="entry name" value="DHFR_1"/>
    <property type="match status" value="1"/>
</dbReference>
<evidence type="ECO:0000313" key="9">
    <source>
        <dbReference type="EMBL" id="KAA1111835.1"/>
    </source>
</evidence>
<dbReference type="InterPro" id="IPR012259">
    <property type="entry name" value="DHFR"/>
</dbReference>
<dbReference type="GO" id="GO:0050661">
    <property type="term" value="F:NADP binding"/>
    <property type="evidence" value="ECO:0007669"/>
    <property type="project" value="InterPro"/>
</dbReference>
<evidence type="ECO:0000256" key="4">
    <source>
        <dbReference type="ARBA" id="ARBA00022563"/>
    </source>
</evidence>
<dbReference type="InterPro" id="IPR017925">
    <property type="entry name" value="DHFR_CS"/>
</dbReference>
<keyword evidence="10" id="KW-1185">Reference proteome</keyword>
<comment type="pathway">
    <text evidence="1">Cofactor biosynthesis; tetrahydrofolate biosynthesis; 5,6,7,8-tetrahydrofolate from 7,8-dihydrofolate: step 1/1.</text>
</comment>
<evidence type="ECO:0000256" key="5">
    <source>
        <dbReference type="ARBA" id="ARBA00022857"/>
    </source>
</evidence>
<dbReference type="GO" id="GO:0005739">
    <property type="term" value="C:mitochondrion"/>
    <property type="evidence" value="ECO:0007669"/>
    <property type="project" value="TreeGrafter"/>
</dbReference>
<dbReference type="Gene3D" id="3.40.430.10">
    <property type="entry name" value="Dihydrofolate Reductase, subunit A"/>
    <property type="match status" value="1"/>
</dbReference>
<dbReference type="GO" id="GO:0046655">
    <property type="term" value="P:folic acid metabolic process"/>
    <property type="evidence" value="ECO:0007669"/>
    <property type="project" value="TreeGrafter"/>
</dbReference>
<feature type="domain" description="DHFR" evidence="8">
    <location>
        <begin position="44"/>
        <end position="276"/>
    </location>
</feature>
<dbReference type="CDD" id="cd00209">
    <property type="entry name" value="DHFR"/>
    <property type="match status" value="1"/>
</dbReference>
<dbReference type="SUPFAM" id="SSF53597">
    <property type="entry name" value="Dihydrofolate reductase-like"/>
    <property type="match status" value="1"/>
</dbReference>
<dbReference type="InterPro" id="IPR024072">
    <property type="entry name" value="DHFR-like_dom_sf"/>
</dbReference>
<organism evidence="9 10">
    <name type="scientific">Puccinia graminis f. sp. tritici</name>
    <dbReference type="NCBI Taxonomy" id="56615"/>
    <lineage>
        <taxon>Eukaryota</taxon>
        <taxon>Fungi</taxon>
        <taxon>Dikarya</taxon>
        <taxon>Basidiomycota</taxon>
        <taxon>Pucciniomycotina</taxon>
        <taxon>Pucciniomycetes</taxon>
        <taxon>Pucciniales</taxon>
        <taxon>Pucciniaceae</taxon>
        <taxon>Puccinia</taxon>
    </lineage>
</organism>
<keyword evidence="5" id="KW-0521">NADP</keyword>
<keyword evidence="4" id="KW-0554">One-carbon metabolism</keyword>
<dbReference type="UniPathway" id="UPA00077">
    <property type="reaction ID" value="UER00158"/>
</dbReference>
<sequence length="293" mass="33497">MLLVSIQDLCALKFIREKVNQPQPTRIHKYHLPIIRAKPRGMIPLNLIVCATKSNGIGQAGRLPWRLKEDMNFFKSVTTLAPSGRKNVVIMGRKTWLSIPSKFRPLANRINIVVSRQSKDPAALDIHQQQDSYLVNSIESACHLIRALDSPDNNTEQETTTSVLKERKTGGERLVNKVFVIGGSEIYKSVLDSQPDNNRLYRPSTILMTRILSEHPAIETSLDAFFPEFRASKHWSKSQNPDLLNQFLVLPDHQNSSGSVPEPHYQLPFNFDQLIIENSFMYKFELWTYNNTL</sequence>
<evidence type="ECO:0000256" key="6">
    <source>
        <dbReference type="ARBA" id="ARBA00023002"/>
    </source>
</evidence>